<feature type="domain" description="Metalloenzyme" evidence="4">
    <location>
        <begin position="3"/>
        <end position="389"/>
    </location>
</feature>
<dbReference type="NCBIfam" id="NF009049">
    <property type="entry name" value="PRK12383.1"/>
    <property type="match status" value="1"/>
</dbReference>
<comment type="caution">
    <text evidence="5">The sequence shown here is derived from an EMBL/GenBank/DDBJ whole genome shotgun (WGS) entry which is preliminary data.</text>
</comment>
<evidence type="ECO:0000256" key="1">
    <source>
        <dbReference type="ARBA" id="ARBA00010373"/>
    </source>
</evidence>
<dbReference type="Pfam" id="PF01676">
    <property type="entry name" value="Metalloenzyme"/>
    <property type="match status" value="1"/>
</dbReference>
<sequence length="406" mass="44475">MSRFIVFVLDGFGIGEMHDVASERPQDIGSNTALKLLSAFSDKRLPTLEKLGLNNIVNCGESVMRPSSSACVGKCQLKHEGCDTFAGHQEIMGSKPKKPLVKPFCYSIDNIEMALVCEGYSTQRVTQDGQSILLINDCVTVGDNLEAELGQVYNMTANLSKISFDEVQKIGQIIRNNNDVSRNVVFGGLLPSNQNLIDAIEVRGECIGVNAPKSGAYDKGFKVIHLGYGVDHFVQVPEMLNERGISTVLVGKVADIVHNPYGVSHKKLSDTDEICRISIEELSKSEDGFFCINVQETDLAGHQQDPEAYWTTLSKADRGLQEILKMMNKGDVLVVTADHGNDPYIGHGKHTRENTPLLVYGKQIEAGDIGERMSLADIGATVCDFFDADAPEFGESFLPLLNWITE</sequence>
<dbReference type="CDD" id="cd16009">
    <property type="entry name" value="PPM"/>
    <property type="match status" value="1"/>
</dbReference>
<dbReference type="SUPFAM" id="SSF53649">
    <property type="entry name" value="Alkaline phosphatase-like"/>
    <property type="match status" value="1"/>
</dbReference>
<dbReference type="RefSeq" id="WP_168524472.1">
    <property type="nucleotide sequence ID" value="NZ_CALYLA010000026.1"/>
</dbReference>
<evidence type="ECO:0000313" key="6">
    <source>
        <dbReference type="Proteomes" id="UP001152658"/>
    </source>
</evidence>
<dbReference type="InterPro" id="IPR017850">
    <property type="entry name" value="Alkaline_phosphatase_core_sf"/>
</dbReference>
<dbReference type="PANTHER" id="PTHR21110">
    <property type="entry name" value="PHOSPHOPENTOMUTASE"/>
    <property type="match status" value="1"/>
</dbReference>
<reference evidence="5" key="1">
    <citation type="submission" date="2022-06" db="EMBL/GenBank/DDBJ databases">
        <authorList>
            <person name="Goudenege D."/>
            <person name="Le Roux F."/>
        </authorList>
    </citation>
    <scope>NUCLEOTIDE SEQUENCE</scope>
    <source>
        <strain evidence="5">12-063</strain>
    </source>
</reference>
<keyword evidence="6" id="KW-1185">Reference proteome</keyword>
<evidence type="ECO:0000259" key="4">
    <source>
        <dbReference type="Pfam" id="PF01676"/>
    </source>
</evidence>
<protein>
    <submittedName>
        <fullName evidence="5">Mutase YhfW</fullName>
    </submittedName>
</protein>
<evidence type="ECO:0000313" key="5">
    <source>
        <dbReference type="EMBL" id="CAH8195116.1"/>
    </source>
</evidence>
<comment type="similarity">
    <text evidence="1">Belongs to the phosphopentomutase family.</text>
</comment>
<evidence type="ECO:0000256" key="2">
    <source>
        <dbReference type="ARBA" id="ARBA00022723"/>
    </source>
</evidence>
<dbReference type="Gene3D" id="3.40.720.10">
    <property type="entry name" value="Alkaline Phosphatase, subunit A"/>
    <property type="match status" value="1"/>
</dbReference>
<dbReference type="InterPro" id="IPR024052">
    <property type="entry name" value="Phosphopentomutase_DeoB_cap_sf"/>
</dbReference>
<organism evidence="5 6">
    <name type="scientific">Vibrio aestuarianus</name>
    <dbReference type="NCBI Taxonomy" id="28171"/>
    <lineage>
        <taxon>Bacteria</taxon>
        <taxon>Pseudomonadati</taxon>
        <taxon>Pseudomonadota</taxon>
        <taxon>Gammaproteobacteria</taxon>
        <taxon>Vibrionales</taxon>
        <taxon>Vibrionaceae</taxon>
        <taxon>Vibrio</taxon>
    </lineage>
</organism>
<accession>A0ABM9FIP1</accession>
<dbReference type="InterPro" id="IPR010045">
    <property type="entry name" value="DeoB"/>
</dbReference>
<dbReference type="PANTHER" id="PTHR21110:SF0">
    <property type="entry name" value="PHOSPHOPENTOMUTASE"/>
    <property type="match status" value="1"/>
</dbReference>
<keyword evidence="3" id="KW-0464">Manganese</keyword>
<dbReference type="Gene3D" id="3.30.70.1250">
    <property type="entry name" value="Phosphopentomutase"/>
    <property type="match status" value="1"/>
</dbReference>
<proteinExistence type="inferred from homology"/>
<dbReference type="InterPro" id="IPR006124">
    <property type="entry name" value="Metalloenzyme"/>
</dbReference>
<name>A0ABM9FIP1_9VIBR</name>
<evidence type="ECO:0000256" key="3">
    <source>
        <dbReference type="ARBA" id="ARBA00023211"/>
    </source>
</evidence>
<keyword evidence="2" id="KW-0479">Metal-binding</keyword>
<dbReference type="PIRSF" id="PIRSF001491">
    <property type="entry name" value="Ppentomutase"/>
    <property type="match status" value="1"/>
</dbReference>
<gene>
    <name evidence="5" type="primary">yhfW</name>
    <name evidence="5" type="ORF">VAE063_1010007</name>
</gene>
<dbReference type="Proteomes" id="UP001152658">
    <property type="component" value="Unassembled WGS sequence"/>
</dbReference>
<dbReference type="EMBL" id="CALYLK010000002">
    <property type="protein sequence ID" value="CAH8195116.1"/>
    <property type="molecule type" value="Genomic_DNA"/>
</dbReference>